<dbReference type="RefSeq" id="WP_254920595.1">
    <property type="nucleotide sequence ID" value="NZ_FZNO01000012.1"/>
</dbReference>
<dbReference type="AlphaFoldDB" id="A0A238X717"/>
<dbReference type="Proteomes" id="UP000198403">
    <property type="component" value="Unassembled WGS sequence"/>
</dbReference>
<keyword evidence="2" id="KW-1185">Reference proteome</keyword>
<protein>
    <submittedName>
        <fullName evidence="1">Uncharacterized protein</fullName>
    </submittedName>
</protein>
<name>A0A238X717_9ACTN</name>
<sequence>MTPPLELQAVGDRVQVTYDGEVACLTLAPDTMTEGTVTPGPC</sequence>
<reference evidence="1 2" key="1">
    <citation type="submission" date="2017-06" db="EMBL/GenBank/DDBJ databases">
        <authorList>
            <person name="Kim H.J."/>
            <person name="Triplett B.A."/>
        </authorList>
    </citation>
    <scope>NUCLEOTIDE SEQUENCE [LARGE SCALE GENOMIC DNA]</scope>
    <source>
        <strain evidence="1 2">DSM 44272</strain>
    </source>
</reference>
<gene>
    <name evidence="1" type="ORF">SAMN06272737_11222</name>
</gene>
<evidence type="ECO:0000313" key="2">
    <source>
        <dbReference type="Proteomes" id="UP000198403"/>
    </source>
</evidence>
<proteinExistence type="predicted"/>
<organism evidence="1 2">
    <name type="scientific">Blastococcus mobilis</name>
    <dbReference type="NCBI Taxonomy" id="1938746"/>
    <lineage>
        <taxon>Bacteria</taxon>
        <taxon>Bacillati</taxon>
        <taxon>Actinomycetota</taxon>
        <taxon>Actinomycetes</taxon>
        <taxon>Geodermatophilales</taxon>
        <taxon>Geodermatophilaceae</taxon>
        <taxon>Blastococcus</taxon>
    </lineage>
</organism>
<accession>A0A238X717</accession>
<dbReference type="EMBL" id="FZNO01000012">
    <property type="protein sequence ID" value="SNR54826.1"/>
    <property type="molecule type" value="Genomic_DNA"/>
</dbReference>
<evidence type="ECO:0000313" key="1">
    <source>
        <dbReference type="EMBL" id="SNR54826.1"/>
    </source>
</evidence>